<dbReference type="Proteomes" id="UP001489004">
    <property type="component" value="Unassembled WGS sequence"/>
</dbReference>
<organism evidence="2 3">
    <name type="scientific">[Myrmecia] bisecta</name>
    <dbReference type="NCBI Taxonomy" id="41462"/>
    <lineage>
        <taxon>Eukaryota</taxon>
        <taxon>Viridiplantae</taxon>
        <taxon>Chlorophyta</taxon>
        <taxon>core chlorophytes</taxon>
        <taxon>Trebouxiophyceae</taxon>
        <taxon>Trebouxiales</taxon>
        <taxon>Trebouxiaceae</taxon>
        <taxon>Myrmecia</taxon>
    </lineage>
</organism>
<keyword evidence="1" id="KW-0812">Transmembrane</keyword>
<gene>
    <name evidence="2" type="ORF">WJX72_011648</name>
</gene>
<sequence length="171" mass="18404">MLRGRLRCCARQTELQPEESCRPRRLLLSALAGAAISALIAFAPASTAAIETVSASSVTEQARSLPKQQVKKGEVWLVFLLGAASLFGATVLLENNENFFPAISKANKALAETKKQQQERATDEQVIDMTAASGEFLSTEQIESIRMEAAVEAGLQEALGQQASQKVAQKQ</sequence>
<keyword evidence="1" id="KW-0472">Membrane</keyword>
<dbReference type="EMBL" id="JALJOR010000001">
    <property type="protein sequence ID" value="KAK9830417.1"/>
    <property type="molecule type" value="Genomic_DNA"/>
</dbReference>
<evidence type="ECO:0000256" key="1">
    <source>
        <dbReference type="SAM" id="Phobius"/>
    </source>
</evidence>
<comment type="caution">
    <text evidence="2">The sequence shown here is derived from an EMBL/GenBank/DDBJ whole genome shotgun (WGS) entry which is preliminary data.</text>
</comment>
<proteinExistence type="predicted"/>
<dbReference type="AlphaFoldDB" id="A0AAW1RB06"/>
<name>A0AAW1RB06_9CHLO</name>
<keyword evidence="1" id="KW-1133">Transmembrane helix</keyword>
<keyword evidence="3" id="KW-1185">Reference proteome</keyword>
<feature type="transmembrane region" description="Helical" evidence="1">
    <location>
        <begin position="73"/>
        <end position="93"/>
    </location>
</feature>
<accession>A0AAW1RB06</accession>
<evidence type="ECO:0000313" key="3">
    <source>
        <dbReference type="Proteomes" id="UP001489004"/>
    </source>
</evidence>
<evidence type="ECO:0000313" key="2">
    <source>
        <dbReference type="EMBL" id="KAK9830417.1"/>
    </source>
</evidence>
<reference evidence="2 3" key="1">
    <citation type="journal article" date="2024" name="Nat. Commun.">
        <title>Phylogenomics reveals the evolutionary origins of lichenization in chlorophyte algae.</title>
        <authorList>
            <person name="Puginier C."/>
            <person name="Libourel C."/>
            <person name="Otte J."/>
            <person name="Skaloud P."/>
            <person name="Haon M."/>
            <person name="Grisel S."/>
            <person name="Petersen M."/>
            <person name="Berrin J.G."/>
            <person name="Delaux P.M."/>
            <person name="Dal Grande F."/>
            <person name="Keller J."/>
        </authorList>
    </citation>
    <scope>NUCLEOTIDE SEQUENCE [LARGE SCALE GENOMIC DNA]</scope>
    <source>
        <strain evidence="2 3">SAG 2043</strain>
    </source>
</reference>
<protein>
    <submittedName>
        <fullName evidence="2">Uncharacterized protein</fullName>
    </submittedName>
</protein>